<evidence type="ECO:0000256" key="3">
    <source>
        <dbReference type="PROSITE-ProRule" id="PRU00023"/>
    </source>
</evidence>
<dbReference type="PANTHER" id="PTHR24129:SF2">
    <property type="entry name" value="DUF3447 DOMAIN-CONTAINING PROTEIN"/>
    <property type="match status" value="1"/>
</dbReference>
<proteinExistence type="predicted"/>
<feature type="repeat" description="ANK" evidence="3">
    <location>
        <begin position="149"/>
        <end position="181"/>
    </location>
</feature>
<evidence type="ECO:0000256" key="2">
    <source>
        <dbReference type="ARBA" id="ARBA00023054"/>
    </source>
</evidence>
<keyword evidence="1" id="KW-0677">Repeat</keyword>
<reference evidence="6" key="1">
    <citation type="thesis" date="2020" institute="ProQuest LLC" country="789 East Eisenhower Parkway, Ann Arbor, MI, USA">
        <title>Comparative Genomics and Chromosome Evolution.</title>
        <authorList>
            <person name="Mudd A.B."/>
        </authorList>
    </citation>
    <scope>NUCLEOTIDE SEQUENCE</scope>
    <source>
        <strain evidence="6">HN-11 Male</strain>
        <tissue evidence="6">Kidney and liver</tissue>
    </source>
</reference>
<evidence type="ECO:0000256" key="1">
    <source>
        <dbReference type="ARBA" id="ARBA00022737"/>
    </source>
</evidence>
<keyword evidence="7" id="KW-1185">Reference proteome</keyword>
<feature type="repeat" description="ANK" evidence="3">
    <location>
        <begin position="49"/>
        <end position="81"/>
    </location>
</feature>
<feature type="coiled-coil region" evidence="4">
    <location>
        <begin position="745"/>
        <end position="799"/>
    </location>
</feature>
<feature type="region of interest" description="Disordered" evidence="5">
    <location>
        <begin position="963"/>
        <end position="987"/>
    </location>
</feature>
<feature type="repeat" description="ANK" evidence="3">
    <location>
        <begin position="82"/>
        <end position="114"/>
    </location>
</feature>
<feature type="region of interest" description="Disordered" evidence="5">
    <location>
        <begin position="532"/>
        <end position="559"/>
    </location>
</feature>
<feature type="compositionally biased region" description="Basic and acidic residues" evidence="5">
    <location>
        <begin position="343"/>
        <end position="352"/>
    </location>
</feature>
<gene>
    <name evidence="6" type="ORF">GDO78_020883</name>
</gene>
<feature type="repeat" description="ANK" evidence="3">
    <location>
        <begin position="182"/>
        <end position="214"/>
    </location>
</feature>
<sequence>MKAIVPCCTVDKWNRHDQKLYEAVEKGDAKKVSSLLSKKQVRATKTGPGGQSAFHLAASRGLADCISAILSHKVEINAKTDDGFTALHLAVSGCHPECVKLLLQRGAHEDSIDFHSRTPLHCAATSGCVSSVLLLCDAEDTVLDAADDDGRTPLMIAAQRNHPTVCSLLLDRGAQVDLFDRDQKTALTLACEKGNIQAVETLITKGADPTVFDNKGCDALHYSTLCRDEAIRKLAVPQTPSREQELVNMWKKRYEEEQKRGVWLQGELMMKTHDLERISDEHTLECSRVRDLAGALDRLLKDDGEKKRPKTEDYHIPNTCGLLTRLLEQVKNMKDQQLKERNHLEETIKDLNAKSTKTRTTEELHQEEMRRLQGEVDAAREGEEAALRRVTELEGHLENMREVLSQFEKRKRIQSTVVEDLQDQISEVTREKEELLVLLQKLQEPEVNVDDVQLKSLENGQALPDSNTLSDFIKRLKSNCIQVDIRQDDGVPQGGSGYVPKDVLERTVDDWKSLITRLENYMVAIERLQKSEVTDRSKGTDSVLTNGATEKQNNGHKLARNTSGHYKQIENNIPCLRANETQQSKNTITQLDSGSAHAGDLTRSTDSLNQKVTELEAHLSSLKMTHDNLLTRMNQVVQEKQNLEEGLLALQESMQSEYAMRQETEKRCKDYKHQTLVLSDELLAEQDKLKKLNARLEAEQHEMVVLRDSFPPEIIQEESSRSIQIFSSDILEELYWNVGTLVRKYNDALQEVTALQKENLKLLEDQVQTISMTEHKNILNEIKNQLHAKIRETEDLKQRLFQTVGNVVELKEQLAAQTSNSVPKEEFESRLVDLERIVMSLKEENEACKVAVEGKCEEVINLKQQLEQESEERQTLRLKEASVDQEVEKVRGGLEIQIQALREEMQGLSEKHIQASKESEGCKEMLSSEKEKVLLLEGKIQELMEEADKLRIQSQKYQEENHLLNEKYEDISRASQEKQGEVSEQYP</sequence>
<keyword evidence="3" id="KW-0040">ANK repeat</keyword>
<feature type="compositionally biased region" description="Basic and acidic residues" evidence="5">
    <location>
        <begin position="359"/>
        <end position="369"/>
    </location>
</feature>
<feature type="coiled-coil region" evidence="4">
    <location>
        <begin position="390"/>
        <end position="438"/>
    </location>
</feature>
<organism evidence="6 7">
    <name type="scientific">Eleutherodactylus coqui</name>
    <name type="common">Puerto Rican coqui</name>
    <dbReference type="NCBI Taxonomy" id="57060"/>
    <lineage>
        <taxon>Eukaryota</taxon>
        <taxon>Metazoa</taxon>
        <taxon>Chordata</taxon>
        <taxon>Craniata</taxon>
        <taxon>Vertebrata</taxon>
        <taxon>Euteleostomi</taxon>
        <taxon>Amphibia</taxon>
        <taxon>Batrachia</taxon>
        <taxon>Anura</taxon>
        <taxon>Neobatrachia</taxon>
        <taxon>Hyloidea</taxon>
        <taxon>Eleutherodactylidae</taxon>
        <taxon>Eleutherodactylinae</taxon>
        <taxon>Eleutherodactylus</taxon>
        <taxon>Eleutherodactylus</taxon>
    </lineage>
</organism>
<dbReference type="GO" id="GO:0003779">
    <property type="term" value="F:actin binding"/>
    <property type="evidence" value="ECO:0007669"/>
    <property type="project" value="InterPro"/>
</dbReference>
<dbReference type="EMBL" id="WNTK01005642">
    <property type="protein sequence ID" value="KAG9463877.1"/>
    <property type="molecule type" value="Genomic_DNA"/>
</dbReference>
<protein>
    <recommendedName>
        <fullName evidence="8">Uveal autoantigen with coiled-coil domains and ankyrin repeats</fullName>
    </recommendedName>
</protein>
<feature type="compositionally biased region" description="Basic and acidic residues" evidence="5">
    <location>
        <begin position="963"/>
        <end position="981"/>
    </location>
</feature>
<dbReference type="AlphaFoldDB" id="A0A8J6B4C6"/>
<feature type="coiled-coil region" evidence="4">
    <location>
        <begin position="626"/>
        <end position="653"/>
    </location>
</feature>
<evidence type="ECO:0000313" key="7">
    <source>
        <dbReference type="Proteomes" id="UP000770717"/>
    </source>
</evidence>
<feature type="compositionally biased region" description="Polar residues" evidence="5">
    <location>
        <begin position="540"/>
        <end position="552"/>
    </location>
</feature>
<dbReference type="SUPFAM" id="SSF48403">
    <property type="entry name" value="Ankyrin repeat"/>
    <property type="match status" value="1"/>
</dbReference>
<dbReference type="SMART" id="SM00248">
    <property type="entry name" value="ANK"/>
    <property type="match status" value="5"/>
</dbReference>
<dbReference type="InterPro" id="IPR036770">
    <property type="entry name" value="Ankyrin_rpt-contain_sf"/>
</dbReference>
<dbReference type="PROSITE" id="PS50088">
    <property type="entry name" value="ANK_REPEAT"/>
    <property type="match status" value="4"/>
</dbReference>
<feature type="coiled-coil region" evidence="4">
    <location>
        <begin position="679"/>
        <end position="709"/>
    </location>
</feature>
<dbReference type="Pfam" id="PF12796">
    <property type="entry name" value="Ank_2"/>
    <property type="match status" value="3"/>
</dbReference>
<dbReference type="InterPro" id="IPR042420">
    <property type="entry name" value="RAI14/UACA"/>
</dbReference>
<dbReference type="InterPro" id="IPR002110">
    <property type="entry name" value="Ankyrin_rpt"/>
</dbReference>
<dbReference type="PANTHER" id="PTHR24129">
    <property type="entry name" value="ANKYCORBIN"/>
    <property type="match status" value="1"/>
</dbReference>
<evidence type="ECO:0000313" key="6">
    <source>
        <dbReference type="EMBL" id="KAG9463877.1"/>
    </source>
</evidence>
<evidence type="ECO:0000256" key="4">
    <source>
        <dbReference type="SAM" id="Coils"/>
    </source>
</evidence>
<feature type="region of interest" description="Disordered" evidence="5">
    <location>
        <begin position="343"/>
        <end position="369"/>
    </location>
</feature>
<dbReference type="OrthoDB" id="341259at2759"/>
<dbReference type="Gene3D" id="1.25.40.20">
    <property type="entry name" value="Ankyrin repeat-containing domain"/>
    <property type="match status" value="2"/>
</dbReference>
<evidence type="ECO:0008006" key="8">
    <source>
        <dbReference type="Google" id="ProtNLM"/>
    </source>
</evidence>
<name>A0A8J6B4C6_ELECQ</name>
<accession>A0A8J6B4C6</accession>
<evidence type="ECO:0000256" key="5">
    <source>
        <dbReference type="SAM" id="MobiDB-lite"/>
    </source>
</evidence>
<keyword evidence="2 4" id="KW-0175">Coiled coil</keyword>
<dbReference type="PROSITE" id="PS50297">
    <property type="entry name" value="ANK_REP_REGION"/>
    <property type="match status" value="3"/>
</dbReference>
<dbReference type="Proteomes" id="UP000770717">
    <property type="component" value="Unassembled WGS sequence"/>
</dbReference>
<comment type="caution">
    <text evidence="6">The sequence shown here is derived from an EMBL/GenBank/DDBJ whole genome shotgun (WGS) entry which is preliminary data.</text>
</comment>